<dbReference type="InterPro" id="IPR002885">
    <property type="entry name" value="PPR_rpt"/>
</dbReference>
<accession>A0A5C7HQ96</accession>
<name>A0A5C7HQ96_9ROSI</name>
<dbReference type="InterPro" id="IPR007128">
    <property type="entry name" value="PMF1/Nnf1"/>
</dbReference>
<dbReference type="AlphaFoldDB" id="A0A5C7HQ96"/>
<keyword evidence="9" id="KW-0131">Cell cycle</keyword>
<evidence type="ECO:0000256" key="6">
    <source>
        <dbReference type="ARBA" id="ARBA00022776"/>
    </source>
</evidence>
<evidence type="ECO:0000256" key="1">
    <source>
        <dbReference type="ARBA" id="ARBA00004123"/>
    </source>
</evidence>
<dbReference type="PROSITE" id="PS51375">
    <property type="entry name" value="PPR"/>
    <property type="match status" value="1"/>
</dbReference>
<evidence type="ECO:0000256" key="10">
    <source>
        <dbReference type="ARBA" id="ARBA00023328"/>
    </source>
</evidence>
<evidence type="ECO:0000256" key="8">
    <source>
        <dbReference type="ARBA" id="ARBA00023242"/>
    </source>
</evidence>
<gene>
    <name evidence="12" type="ORF">EZV62_017040</name>
</gene>
<keyword evidence="4" id="KW-0132">Cell division</keyword>
<comment type="subcellular location">
    <subcellularLocation>
        <location evidence="2">Chromosome</location>
        <location evidence="2">Centromere</location>
        <location evidence="2">Kinetochore</location>
    </subcellularLocation>
    <subcellularLocation>
        <location evidence="1">Nucleus</location>
    </subcellularLocation>
</comment>
<dbReference type="FunFam" id="1.25.40.10:FF:000285">
    <property type="entry name" value="Pentatricopeptide repeat-containing protein, chloroplastic"/>
    <property type="match status" value="1"/>
</dbReference>
<protein>
    <recommendedName>
        <fullName evidence="14">Pentatricopeptide repeat-containing protein</fullName>
    </recommendedName>
</protein>
<keyword evidence="10" id="KW-0137">Centromere</keyword>
<dbReference type="GO" id="GO:0003723">
    <property type="term" value="F:RNA binding"/>
    <property type="evidence" value="ECO:0007669"/>
    <property type="project" value="InterPro"/>
</dbReference>
<evidence type="ECO:0000256" key="7">
    <source>
        <dbReference type="ARBA" id="ARBA00022838"/>
    </source>
</evidence>
<keyword evidence="3" id="KW-0158">Chromosome</keyword>
<dbReference type="GO" id="GO:0000444">
    <property type="term" value="C:MIS12/MIND type complex"/>
    <property type="evidence" value="ECO:0007669"/>
    <property type="project" value="InterPro"/>
</dbReference>
<evidence type="ECO:0000313" key="12">
    <source>
        <dbReference type="EMBL" id="TXG59211.1"/>
    </source>
</evidence>
<dbReference type="NCBIfam" id="TIGR00756">
    <property type="entry name" value="PPR"/>
    <property type="match status" value="1"/>
</dbReference>
<keyword evidence="7" id="KW-0995">Kinetochore</keyword>
<dbReference type="InterPro" id="IPR046960">
    <property type="entry name" value="PPR_At4g14850-like_plant"/>
</dbReference>
<keyword evidence="5" id="KW-0677">Repeat</keyword>
<sequence>MFIHHFFFHLQNVRSELFFMQKMSRQSDLNKSFKLAVRSLLTTCPKQEFRNAFPNFSTSEQDSLHRLFIQVITSLHENIEDEFESLCLETQVGAALDTVEQLVEEQGLDPLLSEKTNIMDVKCDISTAKKNEIQYLTGMLERVEEQKRLMQARIELLKRGKQDVSGMMDVVEKLCIARQLFDQMPVKDLYSWAVIILGYIDVADYQQSITLFVNMMMQQQQLCTTSHLLLEFPSWIIVCLLKACVCTFNMELGKQVHGLLLKLGSSSDISFMGSLISFYGKFGCLEDANFVFNQLLHHNTVVWTAKIVNNCREGHFHDVLRDFIEMGRKKIKKNSFTFSSVLKACAGLDDDGNCGRQVHASAIKMGLESNDYVQCGLVDMYGKCRLLRDAKRVFGMISNKKNIACWNAMLVGYVKNGSCVEAVKFLYQMKAAGIEVQESLIEDVRIICGSLDRDTKEAVMIHT</sequence>
<comment type="caution">
    <text evidence="12">The sequence shown here is derived from an EMBL/GenBank/DDBJ whole genome shotgun (WGS) entry which is preliminary data.</text>
</comment>
<evidence type="ECO:0000256" key="9">
    <source>
        <dbReference type="ARBA" id="ARBA00023306"/>
    </source>
</evidence>
<dbReference type="Pfam" id="PF03980">
    <property type="entry name" value="Nnf1"/>
    <property type="match status" value="1"/>
</dbReference>
<dbReference type="PANTHER" id="PTHR24015:SF1910">
    <property type="entry name" value="PPR REPEAT PROTEIN"/>
    <property type="match status" value="1"/>
</dbReference>
<dbReference type="PANTHER" id="PTHR24015">
    <property type="entry name" value="OS07G0578800 PROTEIN-RELATED"/>
    <property type="match status" value="1"/>
</dbReference>
<dbReference type="EMBL" id="VAHF01000007">
    <property type="protein sequence ID" value="TXG59211.1"/>
    <property type="molecule type" value="Genomic_DNA"/>
</dbReference>
<evidence type="ECO:0000256" key="2">
    <source>
        <dbReference type="ARBA" id="ARBA00004629"/>
    </source>
</evidence>
<reference evidence="13" key="1">
    <citation type="journal article" date="2019" name="Gigascience">
        <title>De novo genome assembly of the endangered Acer yangbiense, a plant species with extremely small populations endemic to Yunnan Province, China.</title>
        <authorList>
            <person name="Yang J."/>
            <person name="Wariss H.M."/>
            <person name="Tao L."/>
            <person name="Zhang R."/>
            <person name="Yun Q."/>
            <person name="Hollingsworth P."/>
            <person name="Dao Z."/>
            <person name="Luo G."/>
            <person name="Guo H."/>
            <person name="Ma Y."/>
            <person name="Sun W."/>
        </authorList>
    </citation>
    <scope>NUCLEOTIDE SEQUENCE [LARGE SCALE GENOMIC DNA]</scope>
    <source>
        <strain evidence="13">cv. Malutang</strain>
    </source>
</reference>
<organism evidence="12 13">
    <name type="scientific">Acer yangbiense</name>
    <dbReference type="NCBI Taxonomy" id="1000413"/>
    <lineage>
        <taxon>Eukaryota</taxon>
        <taxon>Viridiplantae</taxon>
        <taxon>Streptophyta</taxon>
        <taxon>Embryophyta</taxon>
        <taxon>Tracheophyta</taxon>
        <taxon>Spermatophyta</taxon>
        <taxon>Magnoliopsida</taxon>
        <taxon>eudicotyledons</taxon>
        <taxon>Gunneridae</taxon>
        <taxon>Pentapetalae</taxon>
        <taxon>rosids</taxon>
        <taxon>malvids</taxon>
        <taxon>Sapindales</taxon>
        <taxon>Sapindaceae</taxon>
        <taxon>Hippocastanoideae</taxon>
        <taxon>Acereae</taxon>
        <taxon>Acer</taxon>
    </lineage>
</organism>
<evidence type="ECO:0008006" key="14">
    <source>
        <dbReference type="Google" id="ProtNLM"/>
    </source>
</evidence>
<proteinExistence type="predicted"/>
<evidence type="ECO:0000256" key="4">
    <source>
        <dbReference type="ARBA" id="ARBA00022618"/>
    </source>
</evidence>
<evidence type="ECO:0000256" key="5">
    <source>
        <dbReference type="ARBA" id="ARBA00022737"/>
    </source>
</evidence>
<evidence type="ECO:0000256" key="3">
    <source>
        <dbReference type="ARBA" id="ARBA00022454"/>
    </source>
</evidence>
<keyword evidence="8" id="KW-0539">Nucleus</keyword>
<dbReference type="GO" id="GO:0051301">
    <property type="term" value="P:cell division"/>
    <property type="evidence" value="ECO:0007669"/>
    <property type="project" value="UniProtKB-KW"/>
</dbReference>
<keyword evidence="6" id="KW-0498">Mitosis</keyword>
<dbReference type="Pfam" id="PF01535">
    <property type="entry name" value="PPR"/>
    <property type="match status" value="2"/>
</dbReference>
<keyword evidence="13" id="KW-1185">Reference proteome</keyword>
<dbReference type="GO" id="GO:0009451">
    <property type="term" value="P:RNA modification"/>
    <property type="evidence" value="ECO:0007669"/>
    <property type="project" value="InterPro"/>
</dbReference>
<dbReference type="OrthoDB" id="1893323at2759"/>
<dbReference type="Gene3D" id="1.25.40.10">
    <property type="entry name" value="Tetratricopeptide repeat domain"/>
    <property type="match status" value="2"/>
</dbReference>
<dbReference type="GO" id="GO:0005634">
    <property type="term" value="C:nucleus"/>
    <property type="evidence" value="ECO:0007669"/>
    <property type="project" value="UniProtKB-SubCell"/>
</dbReference>
<feature type="repeat" description="PPR" evidence="11">
    <location>
        <begin position="402"/>
        <end position="436"/>
    </location>
</feature>
<dbReference type="InterPro" id="IPR011990">
    <property type="entry name" value="TPR-like_helical_dom_sf"/>
</dbReference>
<evidence type="ECO:0000313" key="13">
    <source>
        <dbReference type="Proteomes" id="UP000323000"/>
    </source>
</evidence>
<dbReference type="Proteomes" id="UP000323000">
    <property type="component" value="Chromosome 7"/>
</dbReference>
<evidence type="ECO:0000256" key="11">
    <source>
        <dbReference type="PROSITE-ProRule" id="PRU00708"/>
    </source>
</evidence>